<sequence>MTITIRPAAETDLPTLPALYGELNPDDAPLPGESARDIWAAIRLQQGRTVLIAPLNGVSV</sequence>
<comment type="caution">
    <text evidence="1">The sequence shown here is derived from an EMBL/GenBank/DDBJ whole genome shotgun (WGS) entry which is preliminary data.</text>
</comment>
<reference evidence="1" key="1">
    <citation type="submission" date="2021-01" db="EMBL/GenBank/DDBJ databases">
        <title>Whole genome shotgun sequence of Sinosporangium siamense NBRC 109515.</title>
        <authorList>
            <person name="Komaki H."/>
            <person name="Tamura T."/>
        </authorList>
    </citation>
    <scope>NUCLEOTIDE SEQUENCE</scope>
    <source>
        <strain evidence="1">NBRC 109515</strain>
    </source>
</reference>
<organism evidence="1 2">
    <name type="scientific">Sinosporangium siamense</name>
    <dbReference type="NCBI Taxonomy" id="1367973"/>
    <lineage>
        <taxon>Bacteria</taxon>
        <taxon>Bacillati</taxon>
        <taxon>Actinomycetota</taxon>
        <taxon>Actinomycetes</taxon>
        <taxon>Streptosporangiales</taxon>
        <taxon>Streptosporangiaceae</taxon>
        <taxon>Sinosporangium</taxon>
    </lineage>
</organism>
<dbReference type="RefSeq" id="WP_204024727.1">
    <property type="nucleotide sequence ID" value="NZ_BOOW01000014.1"/>
</dbReference>
<gene>
    <name evidence="1" type="ORF">Ssi02_23820</name>
</gene>
<proteinExistence type="predicted"/>
<evidence type="ECO:0000313" key="2">
    <source>
        <dbReference type="Proteomes" id="UP000606172"/>
    </source>
</evidence>
<accession>A0A919RDY9</accession>
<keyword evidence="2" id="KW-1185">Reference proteome</keyword>
<name>A0A919RDY9_9ACTN</name>
<dbReference type="Proteomes" id="UP000606172">
    <property type="component" value="Unassembled WGS sequence"/>
</dbReference>
<dbReference type="AlphaFoldDB" id="A0A919RDY9"/>
<dbReference type="Gene3D" id="3.40.630.30">
    <property type="match status" value="1"/>
</dbReference>
<protein>
    <submittedName>
        <fullName evidence="1">Uncharacterized protein</fullName>
    </submittedName>
</protein>
<dbReference type="EMBL" id="BOOW01000014">
    <property type="protein sequence ID" value="GII92151.1"/>
    <property type="molecule type" value="Genomic_DNA"/>
</dbReference>
<evidence type="ECO:0000313" key="1">
    <source>
        <dbReference type="EMBL" id="GII92151.1"/>
    </source>
</evidence>